<accession>A0ABQ8JTG6</accession>
<name>A0ABQ8JTG6_DERPT</name>
<sequence length="117" mass="13211">MNQLIINCFLRRFETNGNVLSISHLSMSFHLIYLLNYQNIYIHFVSDYIVIVAVDLISNLYFQNNLNIDDNVINDDQSLNLFPSSSSGRLDFSLFVPGSPSRSSSKALLSSQGLFLA</sequence>
<comment type="caution">
    <text evidence="1">The sequence shown here is derived from an EMBL/GenBank/DDBJ whole genome shotgun (WGS) entry which is preliminary data.</text>
</comment>
<keyword evidence="2" id="KW-1185">Reference proteome</keyword>
<reference evidence="1 2" key="1">
    <citation type="journal article" date="2018" name="J. Allergy Clin. Immunol.">
        <title>High-quality assembly of Dermatophagoides pteronyssinus genome and transcriptome reveals a wide range of novel allergens.</title>
        <authorList>
            <person name="Liu X.Y."/>
            <person name="Yang K.Y."/>
            <person name="Wang M.Q."/>
            <person name="Kwok J.S."/>
            <person name="Zeng X."/>
            <person name="Yang Z."/>
            <person name="Xiao X.J."/>
            <person name="Lau C.P."/>
            <person name="Li Y."/>
            <person name="Huang Z.M."/>
            <person name="Ba J.G."/>
            <person name="Yim A.K."/>
            <person name="Ouyang C.Y."/>
            <person name="Ngai S.M."/>
            <person name="Chan T.F."/>
            <person name="Leung E.L."/>
            <person name="Liu L."/>
            <person name="Liu Z.G."/>
            <person name="Tsui S.K."/>
        </authorList>
    </citation>
    <scope>NUCLEOTIDE SEQUENCE [LARGE SCALE GENOMIC DNA]</scope>
    <source>
        <strain evidence="1">Derp</strain>
    </source>
</reference>
<dbReference type="EMBL" id="NJHN03000017">
    <property type="protein sequence ID" value="KAH9425918.1"/>
    <property type="molecule type" value="Genomic_DNA"/>
</dbReference>
<organism evidence="1 2">
    <name type="scientific">Dermatophagoides pteronyssinus</name>
    <name type="common">European house dust mite</name>
    <dbReference type="NCBI Taxonomy" id="6956"/>
    <lineage>
        <taxon>Eukaryota</taxon>
        <taxon>Metazoa</taxon>
        <taxon>Ecdysozoa</taxon>
        <taxon>Arthropoda</taxon>
        <taxon>Chelicerata</taxon>
        <taxon>Arachnida</taxon>
        <taxon>Acari</taxon>
        <taxon>Acariformes</taxon>
        <taxon>Sarcoptiformes</taxon>
        <taxon>Astigmata</taxon>
        <taxon>Psoroptidia</taxon>
        <taxon>Analgoidea</taxon>
        <taxon>Pyroglyphidae</taxon>
        <taxon>Dermatophagoidinae</taxon>
        <taxon>Dermatophagoides</taxon>
    </lineage>
</organism>
<protein>
    <submittedName>
        <fullName evidence="1">Uncharacterized protein</fullName>
    </submittedName>
</protein>
<evidence type="ECO:0000313" key="1">
    <source>
        <dbReference type="EMBL" id="KAH9425918.1"/>
    </source>
</evidence>
<proteinExistence type="predicted"/>
<dbReference type="Proteomes" id="UP000887458">
    <property type="component" value="Unassembled WGS sequence"/>
</dbReference>
<reference evidence="1 2" key="2">
    <citation type="journal article" date="2022" name="Mol. Biol. Evol.">
        <title>Comparative Genomics Reveals Insights into the Divergent Evolution of Astigmatic Mites and Household Pest Adaptations.</title>
        <authorList>
            <person name="Xiong Q."/>
            <person name="Wan A.T."/>
            <person name="Liu X."/>
            <person name="Fung C.S."/>
            <person name="Xiao X."/>
            <person name="Malainual N."/>
            <person name="Hou J."/>
            <person name="Wang L."/>
            <person name="Wang M."/>
            <person name="Yang K.Y."/>
            <person name="Cui Y."/>
            <person name="Leung E.L."/>
            <person name="Nong W."/>
            <person name="Shin S.K."/>
            <person name="Au S.W."/>
            <person name="Jeong K.Y."/>
            <person name="Chew F.T."/>
            <person name="Hui J.H."/>
            <person name="Leung T.F."/>
            <person name="Tungtrongchitr A."/>
            <person name="Zhong N."/>
            <person name="Liu Z."/>
            <person name="Tsui S.K."/>
        </authorList>
    </citation>
    <scope>NUCLEOTIDE SEQUENCE [LARGE SCALE GENOMIC DNA]</scope>
    <source>
        <strain evidence="1">Derp</strain>
    </source>
</reference>
<evidence type="ECO:0000313" key="2">
    <source>
        <dbReference type="Proteomes" id="UP000887458"/>
    </source>
</evidence>
<gene>
    <name evidence="1" type="ORF">DERP_005137</name>
</gene>